<feature type="transmembrane region" description="Helical" evidence="5">
    <location>
        <begin position="91"/>
        <end position="113"/>
    </location>
</feature>
<evidence type="ECO:0000256" key="3">
    <source>
        <dbReference type="ARBA" id="ARBA00022989"/>
    </source>
</evidence>
<comment type="subcellular location">
    <subcellularLocation>
        <location evidence="1">Membrane</location>
        <topology evidence="1">Multi-pass membrane protein</topology>
    </subcellularLocation>
</comment>
<feature type="transmembrane region" description="Helical" evidence="5">
    <location>
        <begin position="284"/>
        <end position="310"/>
    </location>
</feature>
<feature type="transmembrane region" description="Helical" evidence="5">
    <location>
        <begin position="345"/>
        <end position="368"/>
    </location>
</feature>
<evidence type="ECO:0000256" key="5">
    <source>
        <dbReference type="SAM" id="Phobius"/>
    </source>
</evidence>
<keyword evidence="7" id="KW-1185">Reference proteome</keyword>
<feature type="transmembrane region" description="Helical" evidence="5">
    <location>
        <begin position="322"/>
        <end position="339"/>
    </location>
</feature>
<feature type="transmembrane region" description="Helical" evidence="5">
    <location>
        <begin position="125"/>
        <end position="147"/>
    </location>
</feature>
<proteinExistence type="predicted"/>
<keyword evidence="4 5" id="KW-0472">Membrane</keyword>
<comment type="caution">
    <text evidence="6">The sequence shown here is derived from an EMBL/GenBank/DDBJ whole genome shotgun (WGS) entry which is preliminary data.</text>
</comment>
<dbReference type="Pfam" id="PF01566">
    <property type="entry name" value="Nramp"/>
    <property type="match status" value="1"/>
</dbReference>
<feature type="transmembrane region" description="Helical" evidence="5">
    <location>
        <begin position="25"/>
        <end position="46"/>
    </location>
</feature>
<evidence type="ECO:0000256" key="2">
    <source>
        <dbReference type="ARBA" id="ARBA00022692"/>
    </source>
</evidence>
<name>A0ABS4IJP3_9BACI</name>
<dbReference type="PANTHER" id="PTHR11706:SF2">
    <property type="entry name" value="TRANSPORTER PROTEIN"/>
    <property type="match status" value="1"/>
</dbReference>
<feature type="transmembrane region" description="Helical" evidence="5">
    <location>
        <begin position="380"/>
        <end position="399"/>
    </location>
</feature>
<organism evidence="6 7">
    <name type="scientific">Virgibacillus natechei</name>
    <dbReference type="NCBI Taxonomy" id="1216297"/>
    <lineage>
        <taxon>Bacteria</taxon>
        <taxon>Bacillati</taxon>
        <taxon>Bacillota</taxon>
        <taxon>Bacilli</taxon>
        <taxon>Bacillales</taxon>
        <taxon>Bacillaceae</taxon>
        <taxon>Virgibacillus</taxon>
    </lineage>
</organism>
<evidence type="ECO:0000313" key="7">
    <source>
        <dbReference type="Proteomes" id="UP001519345"/>
    </source>
</evidence>
<dbReference type="PANTHER" id="PTHR11706">
    <property type="entry name" value="SOLUTE CARRIER PROTEIN FAMILY 11 MEMBER"/>
    <property type="match status" value="1"/>
</dbReference>
<dbReference type="InterPro" id="IPR001046">
    <property type="entry name" value="NRAMP_fam"/>
</dbReference>
<evidence type="ECO:0000256" key="1">
    <source>
        <dbReference type="ARBA" id="ARBA00004141"/>
    </source>
</evidence>
<keyword evidence="3 5" id="KW-1133">Transmembrane helix</keyword>
<feature type="transmembrane region" description="Helical" evidence="5">
    <location>
        <begin position="159"/>
        <end position="176"/>
    </location>
</feature>
<sequence>MANEKKGSTNEALTHQGTKRRARTIMGSAFLMATSAVGPGFLTQTAVFTETLLASFGFVILASIMLDIGAQLNVWRIIAVSKKYGQDIANAVLPGLGFVVAFFIVIGGLAFNIGNIGGAGLGTNVLFGIDPRIGAVITAAICIFIFLSKEAGAAMDRMVYVLGSVMILLIGYVMIVSDPPMGEALHRTVIPLEIDFYAIITIVGGTVGGYITFSGGHRLLDAGISGEENVKEVTRASVFGILVASIVRIFLFLAVLGVVSAGVALDPTNPAASVFQHAAGTAGYLIFGMVLWVAGITSVIGAAYTSVSFLKSFHKKIEEYSKIWIISFILFSTLVFAFLGEPVTLLVLAGAVNGLILPLTLGSILLAAHNKKIVGDYKHPIWLTVFGAIIVVMTTYLGINTLMSMVPQLF</sequence>
<dbReference type="EMBL" id="JAGGKX010000021">
    <property type="protein sequence ID" value="MBP1971146.1"/>
    <property type="molecule type" value="Genomic_DNA"/>
</dbReference>
<protein>
    <submittedName>
        <fullName evidence="6">Mn2+/Fe2+ NRAMP family transporter</fullName>
    </submittedName>
</protein>
<gene>
    <name evidence="6" type="ORF">J2Z83_003285</name>
</gene>
<evidence type="ECO:0000313" key="6">
    <source>
        <dbReference type="EMBL" id="MBP1971146.1"/>
    </source>
</evidence>
<feature type="transmembrane region" description="Helical" evidence="5">
    <location>
        <begin position="236"/>
        <end position="264"/>
    </location>
</feature>
<accession>A0ABS4IJP3</accession>
<evidence type="ECO:0000256" key="4">
    <source>
        <dbReference type="ARBA" id="ARBA00023136"/>
    </source>
</evidence>
<feature type="transmembrane region" description="Helical" evidence="5">
    <location>
        <begin position="52"/>
        <end position="70"/>
    </location>
</feature>
<reference evidence="6 7" key="1">
    <citation type="submission" date="2021-03" db="EMBL/GenBank/DDBJ databases">
        <title>Genomic Encyclopedia of Type Strains, Phase IV (KMG-IV): sequencing the most valuable type-strain genomes for metagenomic binning, comparative biology and taxonomic classification.</title>
        <authorList>
            <person name="Goeker M."/>
        </authorList>
    </citation>
    <scope>NUCLEOTIDE SEQUENCE [LARGE SCALE GENOMIC DNA]</scope>
    <source>
        <strain evidence="6 7">DSM 25609</strain>
    </source>
</reference>
<feature type="transmembrane region" description="Helical" evidence="5">
    <location>
        <begin position="196"/>
        <end position="215"/>
    </location>
</feature>
<keyword evidence="2 5" id="KW-0812">Transmembrane</keyword>
<dbReference type="Proteomes" id="UP001519345">
    <property type="component" value="Unassembled WGS sequence"/>
</dbReference>